<dbReference type="HOGENOM" id="CLU_029231_1_0_1"/>
<evidence type="ECO:0000259" key="3">
    <source>
        <dbReference type="Pfam" id="PF12572"/>
    </source>
</evidence>
<organism evidence="4 5">
    <name type="scientific">Lepisosteus oculatus</name>
    <name type="common">Spotted gar</name>
    <dbReference type="NCBI Taxonomy" id="7918"/>
    <lineage>
        <taxon>Eukaryota</taxon>
        <taxon>Metazoa</taxon>
        <taxon>Chordata</taxon>
        <taxon>Craniata</taxon>
        <taxon>Vertebrata</taxon>
        <taxon>Euteleostomi</taxon>
        <taxon>Actinopterygii</taxon>
        <taxon>Neopterygii</taxon>
        <taxon>Holostei</taxon>
        <taxon>Semionotiformes</taxon>
        <taxon>Lepisosteidae</taxon>
        <taxon>Lepisosteus</taxon>
    </lineage>
</organism>
<dbReference type="Pfam" id="PF12572">
    <property type="entry name" value="DUF3752"/>
    <property type="match status" value="1"/>
</dbReference>
<dbReference type="InterPro" id="IPR022226">
    <property type="entry name" value="DUF3752"/>
</dbReference>
<protein>
    <recommendedName>
        <fullName evidence="1">GPALPP motifs-containing protein 1</fullName>
    </recommendedName>
</protein>
<evidence type="ECO:0000256" key="2">
    <source>
        <dbReference type="SAM" id="MobiDB-lite"/>
    </source>
</evidence>
<dbReference type="EMBL" id="AHAT01020396">
    <property type="status" value="NOT_ANNOTATED_CDS"/>
    <property type="molecule type" value="Genomic_DNA"/>
</dbReference>
<feature type="compositionally biased region" description="Basic and acidic residues" evidence="2">
    <location>
        <begin position="77"/>
        <end position="90"/>
    </location>
</feature>
<feature type="region of interest" description="Disordered" evidence="2">
    <location>
        <begin position="165"/>
        <end position="218"/>
    </location>
</feature>
<feature type="compositionally biased region" description="Basic and acidic residues" evidence="2">
    <location>
        <begin position="347"/>
        <end position="366"/>
    </location>
</feature>
<feature type="region of interest" description="Disordered" evidence="2">
    <location>
        <begin position="258"/>
        <end position="369"/>
    </location>
</feature>
<feature type="compositionally biased region" description="Basic and acidic residues" evidence="2">
    <location>
        <begin position="274"/>
        <end position="334"/>
    </location>
</feature>
<dbReference type="InParanoid" id="W5ME66"/>
<reference evidence="4" key="2">
    <citation type="submission" date="2025-08" db="UniProtKB">
        <authorList>
            <consortium name="Ensembl"/>
        </authorList>
    </citation>
    <scope>IDENTIFICATION</scope>
</reference>
<accession>W5ME66</accession>
<dbReference type="PANTHER" id="PTHR46370:SF1">
    <property type="entry name" value="GPALPP MOTIFS-CONTAINING PROTEIN 1"/>
    <property type="match status" value="1"/>
</dbReference>
<dbReference type="AlphaFoldDB" id="W5ME66"/>
<dbReference type="InterPro" id="IPR046331">
    <property type="entry name" value="GPAM1-like"/>
</dbReference>
<reference evidence="5" key="1">
    <citation type="submission" date="2011-12" db="EMBL/GenBank/DDBJ databases">
        <title>The Draft Genome of Lepisosteus oculatus.</title>
        <authorList>
            <consortium name="The Broad Institute Genome Assembly &amp; Analysis Group"/>
            <consortium name="Computational R&amp;D Group"/>
            <consortium name="and Sequencing Platform"/>
            <person name="Di Palma F."/>
            <person name="Alfoldi J."/>
            <person name="Johnson J."/>
            <person name="Berlin A."/>
            <person name="Gnerre S."/>
            <person name="Jaffe D."/>
            <person name="MacCallum I."/>
            <person name="Young S."/>
            <person name="Walker B.J."/>
            <person name="Lander E.S."/>
            <person name="Lindblad-Toh K."/>
        </authorList>
    </citation>
    <scope>NUCLEOTIDE SEQUENCE [LARGE SCALE GENOMIC DNA]</scope>
</reference>
<dbReference type="OMA" id="WMTSVPK"/>
<dbReference type="Proteomes" id="UP000018468">
    <property type="component" value="Linkage group LG17"/>
</dbReference>
<sequence length="400" mass="45051">MSDDIIGPALPPGFQDNRKSDSEEEVAGPALPPGYRPRDSSSSSEDSEPEDAGFKRGRLSGHAQPPGGMTQDDTDDDCKPRTQGTEKRMEEEEDGFFGPALPPGYQKPQDSPESKKTMLPNCPQTLNIKNAPVQCINDIKGAFRSFNTCEIPLYRERSRQPNKWFSSRPVIGPALPPGFKRQDGPSPAMPPGCSATASSSEEEEGGVIGPLPPKRPVESTVAMEFERRAQKMKEKLISGGNDDPKELARETWMTELPPELQHFGLGPRTFKKRSGPECKDRSLWTDTPADKERKARERLEGKRSPEKEEIPQLSERDQEMAEKVSKYNDSKRSESLLNMHTKKLKRKTEEEVTKPQERRPFDRDQDLQVNRFDQAQKKALIKKSQELNTRFSHSKGTMFL</sequence>
<keyword evidence="5" id="KW-1185">Reference proteome</keyword>
<reference evidence="4" key="3">
    <citation type="submission" date="2025-09" db="UniProtKB">
        <authorList>
            <consortium name="Ensembl"/>
        </authorList>
    </citation>
    <scope>IDENTIFICATION</scope>
</reference>
<feature type="region of interest" description="Disordered" evidence="2">
    <location>
        <begin position="1"/>
        <end position="121"/>
    </location>
</feature>
<dbReference type="PANTHER" id="PTHR46370">
    <property type="entry name" value="GPALPP MOTIFS-CONTAINING PROTEIN 1"/>
    <property type="match status" value="1"/>
</dbReference>
<evidence type="ECO:0000313" key="4">
    <source>
        <dbReference type="Ensembl" id="ENSLOCP00000006675.1"/>
    </source>
</evidence>
<dbReference type="eggNOG" id="KOG4188">
    <property type="taxonomic scope" value="Eukaryota"/>
</dbReference>
<dbReference type="FunCoup" id="W5ME66">
    <property type="interactions" value="400"/>
</dbReference>
<name>W5ME66_LEPOC</name>
<evidence type="ECO:0000256" key="1">
    <source>
        <dbReference type="ARBA" id="ARBA00023489"/>
    </source>
</evidence>
<proteinExistence type="predicted"/>
<dbReference type="Bgee" id="ENSLOCG00000005528">
    <property type="expression patterns" value="Expressed in embryo and 13 other cell types or tissues"/>
</dbReference>
<dbReference type="Ensembl" id="ENSLOCT00000006683.1">
    <property type="protein sequence ID" value="ENSLOCP00000006675.1"/>
    <property type="gene ID" value="ENSLOCG00000005528.1"/>
</dbReference>
<feature type="domain" description="DUF3752" evidence="3">
    <location>
        <begin position="265"/>
        <end position="392"/>
    </location>
</feature>
<dbReference type="STRING" id="7918.ENSLOCP00000006675"/>
<dbReference type="GeneTree" id="ENSGT00940000163575"/>
<evidence type="ECO:0000313" key="5">
    <source>
        <dbReference type="Proteomes" id="UP000018468"/>
    </source>
</evidence>